<dbReference type="KEGG" id="gom:D7316_02852"/>
<feature type="transmembrane region" description="Helical" evidence="6">
    <location>
        <begin position="43"/>
        <end position="63"/>
    </location>
</feature>
<feature type="transmembrane region" description="Helical" evidence="6">
    <location>
        <begin position="138"/>
        <end position="159"/>
    </location>
</feature>
<evidence type="ECO:0000256" key="1">
    <source>
        <dbReference type="ARBA" id="ARBA00003408"/>
    </source>
</evidence>
<keyword evidence="6" id="KW-0472">Membrane</keyword>
<evidence type="ECO:0000256" key="4">
    <source>
        <dbReference type="ARBA" id="ARBA00022448"/>
    </source>
</evidence>
<feature type="transmembrane region" description="Helical" evidence="6">
    <location>
        <begin position="200"/>
        <end position="224"/>
    </location>
</feature>
<feature type="transmembrane region" description="Helical" evidence="6">
    <location>
        <begin position="105"/>
        <end position="126"/>
    </location>
</feature>
<dbReference type="Proteomes" id="UP000271469">
    <property type="component" value="Chromosome"/>
</dbReference>
<accession>A0A3G8JME6</accession>
<evidence type="ECO:0000256" key="6">
    <source>
        <dbReference type="SAM" id="Phobius"/>
    </source>
</evidence>
<dbReference type="InterPro" id="IPR002528">
    <property type="entry name" value="MATE_fam"/>
</dbReference>
<dbReference type="CDD" id="cd13131">
    <property type="entry name" value="MATE_NorM_like"/>
    <property type="match status" value="1"/>
</dbReference>
<dbReference type="EMBL" id="CP033972">
    <property type="protein sequence ID" value="AZG46251.1"/>
    <property type="molecule type" value="Genomic_DNA"/>
</dbReference>
<evidence type="ECO:0000256" key="5">
    <source>
        <dbReference type="ARBA" id="ARBA00031636"/>
    </source>
</evidence>
<dbReference type="GO" id="GO:0015297">
    <property type="term" value="F:antiporter activity"/>
    <property type="evidence" value="ECO:0007669"/>
    <property type="project" value="InterPro"/>
</dbReference>
<reference evidence="7 8" key="1">
    <citation type="submission" date="2018-11" db="EMBL/GenBank/DDBJ databases">
        <title>Gordonia insulae sp. nov., isolated from an island soil.</title>
        <authorList>
            <person name="Kim Y.S."/>
            <person name="Kim S.B."/>
        </authorList>
    </citation>
    <scope>NUCLEOTIDE SEQUENCE [LARGE SCALE GENOMIC DNA]</scope>
    <source>
        <strain evidence="7 8">MMS17-SY073</strain>
    </source>
</reference>
<dbReference type="RefSeq" id="WP_124708792.1">
    <property type="nucleotide sequence ID" value="NZ_CP033972.1"/>
</dbReference>
<comment type="function">
    <text evidence="1">Multidrug efflux pump.</text>
</comment>
<feature type="transmembrane region" description="Helical" evidence="6">
    <location>
        <begin position="245"/>
        <end position="275"/>
    </location>
</feature>
<gene>
    <name evidence="7" type="primary">mdtK</name>
    <name evidence="7" type="ORF">D7316_02852</name>
</gene>
<dbReference type="GO" id="GO:0042910">
    <property type="term" value="F:xenobiotic transmembrane transporter activity"/>
    <property type="evidence" value="ECO:0007669"/>
    <property type="project" value="InterPro"/>
</dbReference>
<dbReference type="OrthoDB" id="9780160at2"/>
<evidence type="ECO:0000313" key="8">
    <source>
        <dbReference type="Proteomes" id="UP000271469"/>
    </source>
</evidence>
<feature type="transmembrane region" description="Helical" evidence="6">
    <location>
        <begin position="322"/>
        <end position="347"/>
    </location>
</feature>
<protein>
    <recommendedName>
        <fullName evidence="3">Probable multidrug resistance protein NorM</fullName>
    </recommendedName>
    <alternativeName>
        <fullName evidence="5">Multidrug-efflux transporter</fullName>
    </alternativeName>
</protein>
<feature type="transmembrane region" description="Helical" evidence="6">
    <location>
        <begin position="401"/>
        <end position="423"/>
    </location>
</feature>
<feature type="transmembrane region" description="Helical" evidence="6">
    <location>
        <begin position="287"/>
        <end position="310"/>
    </location>
</feature>
<dbReference type="PANTHER" id="PTHR43298:SF2">
    <property type="entry name" value="FMN_FAD EXPORTER YEEO-RELATED"/>
    <property type="match status" value="1"/>
</dbReference>
<keyword evidence="4" id="KW-0813">Transport</keyword>
<dbReference type="AlphaFoldDB" id="A0A3G8JME6"/>
<feature type="transmembrane region" description="Helical" evidence="6">
    <location>
        <begin position="20"/>
        <end position="37"/>
    </location>
</feature>
<comment type="similarity">
    <text evidence="2">Belongs to the multi antimicrobial extrusion (MATE) (TC 2.A.66.1) family.</text>
</comment>
<sequence length="467" mass="48855">MSIRTVQKRDLPGAHLARQLTALAVPVAGTQLAQIALSATDTAMMGLLGVEALAGGGLAVVIFNQLRTMGVGLLVPMGNQIAAADTAADPGDAARAIRGHVRAGFLLATIAGIIGALAIIGIGWLLPFLGQSDDVVTAARSMLVALAPGLIPCLWFQVIRQFTVGMRKPLALLWITVASVAVNAALNLGFIHGWGPFPSLGLAGIGLSTSLVHALTFIVFWILVRRNQTLSPLMSVRFWRAERRDVISLLGLGVPVSATYASEAGMFSVLALVMGAISAEALAAHNIVYQITFIVFQVAIGLSQGASILVSRQVARMRTHQALTVMRLALAATSVLAAASGLCYLFIPDVVLAPFTVDASSDTIALCRSLLLIGIVMQFVDAAQNVGVGLLRGLGDTVSAFRLSVVGYWLVGLPTALVLAFPVGLDAAGVWWGLTCGLGVTAALMLMRFVRSVPRTSELSPDRNGPR</sequence>
<keyword evidence="6" id="KW-1133">Transmembrane helix</keyword>
<dbReference type="InterPro" id="IPR050222">
    <property type="entry name" value="MATE_MdtK"/>
</dbReference>
<keyword evidence="6" id="KW-0812">Transmembrane</keyword>
<keyword evidence="8" id="KW-1185">Reference proteome</keyword>
<dbReference type="Pfam" id="PF01554">
    <property type="entry name" value="MatE"/>
    <property type="match status" value="2"/>
</dbReference>
<evidence type="ECO:0000256" key="3">
    <source>
        <dbReference type="ARBA" id="ARBA00020268"/>
    </source>
</evidence>
<organism evidence="7 8">
    <name type="scientific">Gordonia insulae</name>
    <dbReference type="NCBI Taxonomy" id="2420509"/>
    <lineage>
        <taxon>Bacteria</taxon>
        <taxon>Bacillati</taxon>
        <taxon>Actinomycetota</taxon>
        <taxon>Actinomycetes</taxon>
        <taxon>Mycobacteriales</taxon>
        <taxon>Gordoniaceae</taxon>
        <taxon>Gordonia</taxon>
    </lineage>
</organism>
<evidence type="ECO:0000256" key="2">
    <source>
        <dbReference type="ARBA" id="ARBA00010199"/>
    </source>
</evidence>
<dbReference type="GO" id="GO:0005886">
    <property type="term" value="C:plasma membrane"/>
    <property type="evidence" value="ECO:0007669"/>
    <property type="project" value="TreeGrafter"/>
</dbReference>
<dbReference type="PANTHER" id="PTHR43298">
    <property type="entry name" value="MULTIDRUG RESISTANCE PROTEIN NORM-RELATED"/>
    <property type="match status" value="1"/>
</dbReference>
<feature type="transmembrane region" description="Helical" evidence="6">
    <location>
        <begin position="171"/>
        <end position="194"/>
    </location>
</feature>
<feature type="transmembrane region" description="Helical" evidence="6">
    <location>
        <begin position="429"/>
        <end position="450"/>
    </location>
</feature>
<evidence type="ECO:0000313" key="7">
    <source>
        <dbReference type="EMBL" id="AZG46251.1"/>
    </source>
</evidence>
<name>A0A3G8JME6_9ACTN</name>
<proteinExistence type="inferred from homology"/>